<keyword evidence="3" id="KW-1185">Reference proteome</keyword>
<evidence type="ECO:0000256" key="1">
    <source>
        <dbReference type="SAM" id="Phobius"/>
    </source>
</evidence>
<keyword evidence="1" id="KW-0812">Transmembrane</keyword>
<gene>
    <name evidence="2" type="ORF">SAMN05192580_1173</name>
</gene>
<proteinExistence type="predicted"/>
<evidence type="ECO:0000313" key="2">
    <source>
        <dbReference type="EMBL" id="SFR84748.1"/>
    </source>
</evidence>
<feature type="transmembrane region" description="Helical" evidence="1">
    <location>
        <begin position="57"/>
        <end position="77"/>
    </location>
</feature>
<organism evidence="2 3">
    <name type="scientific">Sphingomonas jatrophae</name>
    <dbReference type="NCBI Taxonomy" id="1166337"/>
    <lineage>
        <taxon>Bacteria</taxon>
        <taxon>Pseudomonadati</taxon>
        <taxon>Pseudomonadota</taxon>
        <taxon>Alphaproteobacteria</taxon>
        <taxon>Sphingomonadales</taxon>
        <taxon>Sphingomonadaceae</taxon>
        <taxon>Sphingomonas</taxon>
    </lineage>
</organism>
<evidence type="ECO:0000313" key="3">
    <source>
        <dbReference type="Proteomes" id="UP000198824"/>
    </source>
</evidence>
<feature type="transmembrane region" description="Helical" evidence="1">
    <location>
        <begin position="7"/>
        <end position="37"/>
    </location>
</feature>
<sequence length="97" mass="10310">MKTLGQIVGLCLLITALQLAVTGFVLLLATCCVLAFVARPREGMLVLLALGVGHLTITYPLPVFGGLACLAVVGWIVRWRRLRRAAPPPLLLPPPSA</sequence>
<protein>
    <submittedName>
        <fullName evidence="2">Uncharacterized protein</fullName>
    </submittedName>
</protein>
<accession>A0A1I6K0X0</accession>
<name>A0A1I6K0X0_9SPHN</name>
<dbReference type="Proteomes" id="UP000198824">
    <property type="component" value="Unassembled WGS sequence"/>
</dbReference>
<keyword evidence="1" id="KW-0472">Membrane</keyword>
<reference evidence="2 3" key="1">
    <citation type="submission" date="2016-10" db="EMBL/GenBank/DDBJ databases">
        <authorList>
            <person name="de Groot N.N."/>
        </authorList>
    </citation>
    <scope>NUCLEOTIDE SEQUENCE [LARGE SCALE GENOMIC DNA]</scope>
    <source>
        <strain evidence="2 3">S5-249</strain>
    </source>
</reference>
<dbReference type="STRING" id="1166337.SAMN05192580_1173"/>
<keyword evidence="1" id="KW-1133">Transmembrane helix</keyword>
<dbReference type="EMBL" id="FOZG01000001">
    <property type="protein sequence ID" value="SFR84748.1"/>
    <property type="molecule type" value="Genomic_DNA"/>
</dbReference>
<dbReference type="AlphaFoldDB" id="A0A1I6K0X0"/>
<dbReference type="RefSeq" id="WP_093312110.1">
    <property type="nucleotide sequence ID" value="NZ_FOZG01000001.1"/>
</dbReference>